<dbReference type="Proteomes" id="UP000216063">
    <property type="component" value="Unassembled WGS sequence"/>
</dbReference>
<dbReference type="InterPro" id="IPR025110">
    <property type="entry name" value="AMP-bd_C"/>
</dbReference>
<evidence type="ECO:0008006" key="6">
    <source>
        <dbReference type="Google" id="ProtNLM"/>
    </source>
</evidence>
<organism evidence="4 5">
    <name type="scientific">Mycolicibacterium sphagni</name>
    <dbReference type="NCBI Taxonomy" id="1786"/>
    <lineage>
        <taxon>Bacteria</taxon>
        <taxon>Bacillati</taxon>
        <taxon>Actinomycetota</taxon>
        <taxon>Actinomycetes</taxon>
        <taxon>Mycobacteriales</taxon>
        <taxon>Mycobacteriaceae</taxon>
        <taxon>Mycolicibacterium</taxon>
    </lineage>
</organism>
<dbReference type="GO" id="GO:0016878">
    <property type="term" value="F:acid-thiol ligase activity"/>
    <property type="evidence" value="ECO:0007669"/>
    <property type="project" value="UniProtKB-ARBA"/>
</dbReference>
<evidence type="ECO:0000313" key="5">
    <source>
        <dbReference type="Proteomes" id="UP000216063"/>
    </source>
</evidence>
<accession>A0A255DAQ3</accession>
<sequence>MEGLTVADVCRHYGRSSRTADRSALVLANGSVAWSQIDRHSTHLALALLSIGLEPGDKVAVLMANDGIYLEAMYGIAKAGLVIVPLNARSVAREIAYFLSRSDAKAVIVHSSLTQTLAEALPELAPPPAFVFVVGEESQLGVSYAELISTATASAAELPSVDPDDPYWLSFTSGTTGPPKAALVTHRRLLDTWNTFVREFELTSRDKILLAAPIYAGIGFNFALAALYGGGQLVMQPAFDAAAAIAAIDEHQVTMLPMVPTMYESMMNHPAATDADLSSVRVVLSLGSPLLNNTKKGLLALFPHGGIYEFYGSTELGATALIHPVDQLRKDRSVGQAVMGVQIRLLDEDGNDVPVGEIGEIYKRGLTMGSAYYRNPQETASMHRGEWITSGDMGRFDDEGYLYVVDRKKDMIVSGGFNVYPAEVEDVIAAMAGVRGVAVIGAPDSHWGEIVCAVVVLDDGVTAEDVSGHVSRELSDYKRPKRYVTVESLPLSAAGKVLKTTLRQQLASDDS</sequence>
<dbReference type="RefSeq" id="WP_094483395.1">
    <property type="nucleotide sequence ID" value="NZ_NOZR01000023.1"/>
</dbReference>
<dbReference type="AlphaFoldDB" id="A0A255DAQ3"/>
<keyword evidence="1" id="KW-1133">Transmembrane helix</keyword>
<dbReference type="InterPro" id="IPR050237">
    <property type="entry name" value="ATP-dep_AMP-bd_enzyme"/>
</dbReference>
<comment type="caution">
    <text evidence="4">The sequence shown here is derived from an EMBL/GenBank/DDBJ whole genome shotgun (WGS) entry which is preliminary data.</text>
</comment>
<dbReference type="PROSITE" id="PS00455">
    <property type="entry name" value="AMP_BINDING"/>
    <property type="match status" value="1"/>
</dbReference>
<dbReference type="OrthoDB" id="9803968at2"/>
<keyword evidence="1" id="KW-0812">Transmembrane</keyword>
<dbReference type="PANTHER" id="PTHR43767">
    <property type="entry name" value="LONG-CHAIN-FATTY-ACID--COA LIGASE"/>
    <property type="match status" value="1"/>
</dbReference>
<gene>
    <name evidence="4" type="ORF">CG716_22795</name>
</gene>
<dbReference type="InterPro" id="IPR045851">
    <property type="entry name" value="AMP-bd_C_sf"/>
</dbReference>
<dbReference type="Pfam" id="PF00501">
    <property type="entry name" value="AMP-binding"/>
    <property type="match status" value="1"/>
</dbReference>
<dbReference type="EMBL" id="NOZR01000023">
    <property type="protein sequence ID" value="OYN76180.1"/>
    <property type="molecule type" value="Genomic_DNA"/>
</dbReference>
<feature type="domain" description="AMP-binding enzyme C-terminal" evidence="3">
    <location>
        <begin position="423"/>
        <end position="496"/>
    </location>
</feature>
<dbReference type="Pfam" id="PF13193">
    <property type="entry name" value="AMP-binding_C"/>
    <property type="match status" value="1"/>
</dbReference>
<evidence type="ECO:0000256" key="1">
    <source>
        <dbReference type="SAM" id="Phobius"/>
    </source>
</evidence>
<dbReference type="Gene3D" id="3.30.300.30">
    <property type="match status" value="1"/>
</dbReference>
<evidence type="ECO:0000313" key="4">
    <source>
        <dbReference type="EMBL" id="OYN76180.1"/>
    </source>
</evidence>
<feature type="transmembrane region" description="Helical" evidence="1">
    <location>
        <begin position="208"/>
        <end position="228"/>
    </location>
</feature>
<reference evidence="4 5" key="1">
    <citation type="submission" date="2017-07" db="EMBL/GenBank/DDBJ databases">
        <title>The new phylogeny of genus Mycobacterium.</title>
        <authorList>
            <person name="Tortoli E."/>
            <person name="Trovato A."/>
            <person name="Cirillo D.M."/>
        </authorList>
    </citation>
    <scope>NUCLEOTIDE SEQUENCE [LARGE SCALE GENOMIC DNA]</scope>
    <source>
        <strain evidence="4 5">ATCC 33027</strain>
    </source>
</reference>
<protein>
    <recommendedName>
        <fullName evidence="6">AMP-dependent synthetase</fullName>
    </recommendedName>
</protein>
<evidence type="ECO:0000259" key="3">
    <source>
        <dbReference type="Pfam" id="PF13193"/>
    </source>
</evidence>
<dbReference type="InterPro" id="IPR042099">
    <property type="entry name" value="ANL_N_sf"/>
</dbReference>
<dbReference type="InterPro" id="IPR020845">
    <property type="entry name" value="AMP-binding_CS"/>
</dbReference>
<dbReference type="Gene3D" id="3.40.50.12780">
    <property type="entry name" value="N-terminal domain of ligase-like"/>
    <property type="match status" value="1"/>
</dbReference>
<keyword evidence="5" id="KW-1185">Reference proteome</keyword>
<dbReference type="PANTHER" id="PTHR43767:SF1">
    <property type="entry name" value="NONRIBOSOMAL PEPTIDE SYNTHASE PES1 (EUROFUNG)-RELATED"/>
    <property type="match status" value="1"/>
</dbReference>
<feature type="domain" description="AMP-dependent synthetase/ligase" evidence="2">
    <location>
        <begin position="17"/>
        <end position="373"/>
    </location>
</feature>
<dbReference type="InterPro" id="IPR000873">
    <property type="entry name" value="AMP-dep_synth/lig_dom"/>
</dbReference>
<evidence type="ECO:0000259" key="2">
    <source>
        <dbReference type="Pfam" id="PF00501"/>
    </source>
</evidence>
<dbReference type="SUPFAM" id="SSF56801">
    <property type="entry name" value="Acetyl-CoA synthetase-like"/>
    <property type="match status" value="1"/>
</dbReference>
<name>A0A255DAQ3_9MYCO</name>
<proteinExistence type="predicted"/>
<keyword evidence="1" id="KW-0472">Membrane</keyword>